<reference evidence="3 4" key="1">
    <citation type="submission" date="2019-06" db="EMBL/GenBank/DDBJ databases">
        <title>Sequencing the genomes of 1000 actinobacteria strains.</title>
        <authorList>
            <person name="Klenk H.-P."/>
        </authorList>
    </citation>
    <scope>NUCLEOTIDE SEQUENCE [LARGE SCALE GENOMIC DNA]</scope>
    <source>
        <strain evidence="3 4">DSM 45301</strain>
    </source>
</reference>
<evidence type="ECO:0000256" key="1">
    <source>
        <dbReference type="SAM" id="MobiDB-lite"/>
    </source>
</evidence>
<organism evidence="3 4">
    <name type="scientific">Pseudonocardia kunmingensis</name>
    <dbReference type="NCBI Taxonomy" id="630975"/>
    <lineage>
        <taxon>Bacteria</taxon>
        <taxon>Bacillati</taxon>
        <taxon>Actinomycetota</taxon>
        <taxon>Actinomycetes</taxon>
        <taxon>Pseudonocardiales</taxon>
        <taxon>Pseudonocardiaceae</taxon>
        <taxon>Pseudonocardia</taxon>
    </lineage>
</organism>
<sequence length="483" mass="51658">MITKVVHGWRVGGLLAYLMGPGRAEEHRRPRVVATWDGPDAGWQPSATGPGEWDLELGPLIRALRAPAIAAGLPEAADGEGRRGYVWHCSARVAAQDRVLFDAEWAQVARDLLHGAGVACRGDKGGPRWVAVRHADDHIHIAVVLVRQDTGRRFWPHRDYPKLRVAAREIEQRLGLTLTAAADATASRAPVRGEVEKAARRGRVPARPELVRAVSAAAVTADDVASFEAALRSAGYLVEIRYGPSGDALGYKVARAGDRTSAGYPVYYSGSKLAPDLSMPRLQQRWAGVSGTAAASADVLAEARYGVDRARRVVAGARSGRPGVDADEIAHATQDLLTAARGFELAGRDLGGAADRFERAARIPDRRVGAPSGASTGLRWAARQLIRHRRVLRQDEVAAGVALAVALAALVQEIAAWQRERGRVHQAAAADAAGEAVRAWSSAWPPPTVSTPSPQVAGVDHVSVAREPRTRTGRDRGSRQPRV</sequence>
<dbReference type="AlphaFoldDB" id="A0A543DP70"/>
<dbReference type="Pfam" id="PF03432">
    <property type="entry name" value="Relaxase"/>
    <property type="match status" value="1"/>
</dbReference>
<dbReference type="EMBL" id="VFPA01000002">
    <property type="protein sequence ID" value="TQM11136.1"/>
    <property type="molecule type" value="Genomic_DNA"/>
</dbReference>
<comment type="caution">
    <text evidence="3">The sequence shown here is derived from an EMBL/GenBank/DDBJ whole genome shotgun (WGS) entry which is preliminary data.</text>
</comment>
<dbReference type="Proteomes" id="UP000315677">
    <property type="component" value="Unassembled WGS sequence"/>
</dbReference>
<feature type="region of interest" description="Disordered" evidence="1">
    <location>
        <begin position="442"/>
        <end position="483"/>
    </location>
</feature>
<accession>A0A543DP70</accession>
<proteinExistence type="predicted"/>
<feature type="compositionally biased region" description="Basic and acidic residues" evidence="1">
    <location>
        <begin position="463"/>
        <end position="483"/>
    </location>
</feature>
<feature type="domain" description="MobA/VirD2-like nuclease" evidence="2">
    <location>
        <begin position="85"/>
        <end position="176"/>
    </location>
</feature>
<evidence type="ECO:0000313" key="3">
    <source>
        <dbReference type="EMBL" id="TQM11136.1"/>
    </source>
</evidence>
<gene>
    <name evidence="3" type="ORF">FB558_3688</name>
</gene>
<dbReference type="OrthoDB" id="4382201at2"/>
<keyword evidence="4" id="KW-1185">Reference proteome</keyword>
<evidence type="ECO:0000313" key="4">
    <source>
        <dbReference type="Proteomes" id="UP000315677"/>
    </source>
</evidence>
<dbReference type="InterPro" id="IPR005094">
    <property type="entry name" value="Endonuclease_MobA/VirD2"/>
</dbReference>
<protein>
    <recommendedName>
        <fullName evidence="2">MobA/VirD2-like nuclease domain-containing protein</fullName>
    </recommendedName>
</protein>
<evidence type="ECO:0000259" key="2">
    <source>
        <dbReference type="Pfam" id="PF03432"/>
    </source>
</evidence>
<dbReference type="RefSeq" id="WP_142055027.1">
    <property type="nucleotide sequence ID" value="NZ_VFPA01000002.1"/>
</dbReference>
<name>A0A543DP70_9PSEU</name>